<protein>
    <recommendedName>
        <fullName evidence="4">U-box domain-containing protein</fullName>
    </recommendedName>
</protein>
<proteinExistence type="predicted"/>
<gene>
    <name evidence="3" type="primary">NonaB0056A10.33</name>
</gene>
<feature type="region of interest" description="Disordered" evidence="2">
    <location>
        <begin position="122"/>
        <end position="141"/>
    </location>
</feature>
<dbReference type="AlphaFoldDB" id="A0A1V1H333"/>
<reference evidence="3" key="1">
    <citation type="submission" date="2009-05" db="EMBL/GenBank/DDBJ databases">
        <title>Oryza sativa Japonica Group genomic DNA, chromosome 6, BAC clone:KMK0024M20, cultivar:Khau Mac Kho.</title>
        <authorList>
            <person name="Matsumoto T."/>
            <person name="Wu J."/>
            <person name="Kanamori H."/>
        </authorList>
    </citation>
    <scope>NUCLEOTIDE SEQUENCE</scope>
</reference>
<evidence type="ECO:0008006" key="4">
    <source>
        <dbReference type="Google" id="ProtNLM"/>
    </source>
</evidence>
<sequence length="196" mass="22182">MSIIIRGQRLSRTRRRAPWRRWRSWRRKLPSTTEKKAFKKSSSSQVKKLMMQRDVVTVELKSAKERNANLEQQLSEQISRIERLLSIQNSEPPHFICPISQEVMNDPHFAADGHTYIPGQMGRAKPGRPKHDRTVEGPGPAQHAGLWAVPARPVYPCRVWADAIARGPAWHDTFTVEGWHGTARAASTARHGSGLG</sequence>
<dbReference type="InterPro" id="IPR013083">
    <property type="entry name" value="Znf_RING/FYVE/PHD"/>
</dbReference>
<dbReference type="Gene3D" id="3.30.40.10">
    <property type="entry name" value="Zinc/RING finger domain, C3HC4 (zinc finger)"/>
    <property type="match status" value="1"/>
</dbReference>
<name>A0A1V1H333_ORYSI</name>
<keyword evidence="1" id="KW-0175">Coiled coil</keyword>
<organism evidence="3">
    <name type="scientific">Oryza sativa subsp. indica</name>
    <name type="common">Rice</name>
    <dbReference type="NCBI Taxonomy" id="39946"/>
    <lineage>
        <taxon>Eukaryota</taxon>
        <taxon>Viridiplantae</taxon>
        <taxon>Streptophyta</taxon>
        <taxon>Embryophyta</taxon>
        <taxon>Tracheophyta</taxon>
        <taxon>Spermatophyta</taxon>
        <taxon>Magnoliopsida</taxon>
        <taxon>Liliopsida</taxon>
        <taxon>Poales</taxon>
        <taxon>Poaceae</taxon>
        <taxon>BOP clade</taxon>
        <taxon>Oryzoideae</taxon>
        <taxon>Oryzeae</taxon>
        <taxon>Oryzinae</taxon>
        <taxon>Oryza</taxon>
        <taxon>Oryza sativa</taxon>
    </lineage>
</organism>
<evidence type="ECO:0000256" key="2">
    <source>
        <dbReference type="SAM" id="MobiDB-lite"/>
    </source>
</evidence>
<feature type="coiled-coil region" evidence="1">
    <location>
        <begin position="53"/>
        <end position="87"/>
    </location>
</feature>
<evidence type="ECO:0000256" key="1">
    <source>
        <dbReference type="SAM" id="Coils"/>
    </source>
</evidence>
<dbReference type="EMBL" id="AP011453">
    <property type="protein sequence ID" value="BAX24691.1"/>
    <property type="molecule type" value="Genomic_DNA"/>
</dbReference>
<dbReference type="SUPFAM" id="SSF57850">
    <property type="entry name" value="RING/U-box"/>
    <property type="match status" value="1"/>
</dbReference>
<evidence type="ECO:0000313" key="3">
    <source>
        <dbReference type="EMBL" id="BAX24691.1"/>
    </source>
</evidence>
<accession>A0A1V1H333</accession>